<reference evidence="2 3" key="1">
    <citation type="submission" date="2018-01" db="EMBL/GenBank/DDBJ databases">
        <title>Whole genome analyses suggest that Burkholderia sensu lato contains two further novel genera in the rhizoxinica-symbiotica group Mycetohabitans gen. nov., and Trinickia gen. nov.: implications for the evolution of diazotrophy and nodulation in the Burkholderiaceae.</title>
        <authorList>
            <person name="Estrada-de los Santos P."/>
            <person name="Palmer M."/>
            <person name="Chavez-Ramirez B."/>
            <person name="Beukes C."/>
            <person name="Steenkamp E.T."/>
            <person name="Hirsch A.M."/>
            <person name="Manyaka P."/>
            <person name="Maluk M."/>
            <person name="Lafos M."/>
            <person name="Crook M."/>
            <person name="Gross E."/>
            <person name="Simon M.F."/>
            <person name="Bueno dos Reis Junior F."/>
            <person name="Poole P.S."/>
            <person name="Venter S.N."/>
            <person name="James E.K."/>
        </authorList>
    </citation>
    <scope>NUCLEOTIDE SEQUENCE [LARGE SCALE GENOMIC DNA]</scope>
    <source>
        <strain evidence="2 3">WSM 3937</strain>
    </source>
</reference>
<dbReference type="Proteomes" id="UP000235659">
    <property type="component" value="Unassembled WGS sequence"/>
</dbReference>
<keyword evidence="3" id="KW-1185">Reference proteome</keyword>
<evidence type="ECO:0000313" key="1">
    <source>
        <dbReference type="EMBL" id="CAB3726244.1"/>
    </source>
</evidence>
<protein>
    <submittedName>
        <fullName evidence="1">Uncharacterized protein</fullName>
    </submittedName>
</protein>
<dbReference type="EMBL" id="PNXY01000052">
    <property type="protein sequence ID" value="PMS20661.1"/>
    <property type="molecule type" value="Genomic_DNA"/>
</dbReference>
<name>A0A2N7VU34_9BURK</name>
<organism evidence="1 4">
    <name type="scientific">Paraburkholderia rhynchosiae</name>
    <dbReference type="NCBI Taxonomy" id="487049"/>
    <lineage>
        <taxon>Bacteria</taxon>
        <taxon>Pseudomonadati</taxon>
        <taxon>Pseudomonadota</taxon>
        <taxon>Betaproteobacteria</taxon>
        <taxon>Burkholderiales</taxon>
        <taxon>Burkholderiaceae</taxon>
        <taxon>Paraburkholderia</taxon>
    </lineage>
</organism>
<evidence type="ECO:0000313" key="4">
    <source>
        <dbReference type="Proteomes" id="UP000494205"/>
    </source>
</evidence>
<dbReference type="AlphaFoldDB" id="A0A2N7VU34"/>
<accession>A0A2N7VU34</accession>
<evidence type="ECO:0000313" key="2">
    <source>
        <dbReference type="EMBL" id="PMS20661.1"/>
    </source>
</evidence>
<evidence type="ECO:0000313" key="3">
    <source>
        <dbReference type="Proteomes" id="UP000235659"/>
    </source>
</evidence>
<dbReference type="OrthoDB" id="9134241at2"/>
<sequence>MTNKELLLLALVIYVGYRYQRSHSGSSAVDTVYAREAATFANMDGTNFTQSVWDAQSGMPGYMFGNVPAPGGVATYRTSTGGLSFGHM</sequence>
<dbReference type="Proteomes" id="UP000494205">
    <property type="component" value="Unassembled WGS sequence"/>
</dbReference>
<dbReference type="EMBL" id="CADIJZ010000023">
    <property type="protein sequence ID" value="CAB3726244.1"/>
    <property type="molecule type" value="Genomic_DNA"/>
</dbReference>
<proteinExistence type="predicted"/>
<dbReference type="RefSeq" id="WP_102636437.1">
    <property type="nucleotide sequence ID" value="NZ_CADIJZ010000023.1"/>
</dbReference>
<reference evidence="1 4" key="2">
    <citation type="submission" date="2020-04" db="EMBL/GenBank/DDBJ databases">
        <authorList>
            <person name="De Canck E."/>
        </authorList>
    </citation>
    <scope>NUCLEOTIDE SEQUENCE [LARGE SCALE GENOMIC DNA]</scope>
    <source>
        <strain evidence="1 4">LMG 27174</strain>
    </source>
</reference>
<gene>
    <name evidence="2" type="ORF">C0Z16_34320</name>
    <name evidence="1" type="ORF">LMG27174_05393</name>
</gene>